<gene>
    <name evidence="1" type="ORF">J1N35_021769</name>
</gene>
<reference evidence="1 2" key="1">
    <citation type="journal article" date="2021" name="Plant Biotechnol. J.">
        <title>Multi-omics assisted identification of the key and species-specific regulatory components of drought-tolerant mechanisms in Gossypium stocksii.</title>
        <authorList>
            <person name="Yu D."/>
            <person name="Ke L."/>
            <person name="Zhang D."/>
            <person name="Wu Y."/>
            <person name="Sun Y."/>
            <person name="Mei J."/>
            <person name="Sun J."/>
            <person name="Sun Y."/>
        </authorList>
    </citation>
    <scope>NUCLEOTIDE SEQUENCE [LARGE SCALE GENOMIC DNA]</scope>
    <source>
        <strain evidence="2">cv. E1</strain>
        <tissue evidence="1">Leaf</tissue>
    </source>
</reference>
<dbReference type="AlphaFoldDB" id="A0A9D3VFG1"/>
<comment type="caution">
    <text evidence="1">The sequence shown here is derived from an EMBL/GenBank/DDBJ whole genome shotgun (WGS) entry which is preliminary data.</text>
</comment>
<evidence type="ECO:0000313" key="2">
    <source>
        <dbReference type="Proteomes" id="UP000828251"/>
    </source>
</evidence>
<dbReference type="OrthoDB" id="10347893at2759"/>
<protein>
    <submittedName>
        <fullName evidence="1">Uncharacterized protein</fullName>
    </submittedName>
</protein>
<dbReference type="Proteomes" id="UP000828251">
    <property type="component" value="Unassembled WGS sequence"/>
</dbReference>
<proteinExistence type="predicted"/>
<accession>A0A9D3VFG1</accession>
<organism evidence="1 2">
    <name type="scientific">Gossypium stocksii</name>
    <dbReference type="NCBI Taxonomy" id="47602"/>
    <lineage>
        <taxon>Eukaryota</taxon>
        <taxon>Viridiplantae</taxon>
        <taxon>Streptophyta</taxon>
        <taxon>Embryophyta</taxon>
        <taxon>Tracheophyta</taxon>
        <taxon>Spermatophyta</taxon>
        <taxon>Magnoliopsida</taxon>
        <taxon>eudicotyledons</taxon>
        <taxon>Gunneridae</taxon>
        <taxon>Pentapetalae</taxon>
        <taxon>rosids</taxon>
        <taxon>malvids</taxon>
        <taxon>Malvales</taxon>
        <taxon>Malvaceae</taxon>
        <taxon>Malvoideae</taxon>
        <taxon>Gossypium</taxon>
    </lineage>
</organism>
<name>A0A9D3VFG1_9ROSI</name>
<sequence length="189" mass="21140">MKKVRFKDSTSVLEDEMIVDTMTTRTLSWKDPSAATTSVVVESSIKNGEYNLWMLVEWKSKRQSREPNKFERFEEGEEITGLRFQFLIAPDSKVVNRNFVKEDLSRSKKHGKRVLIDDGGKSRNGVREAVAVKGGIFDAKNQSAVVFQEKENPKLIETSDNSELFIVGGSSRSTKGKGIGEKSFGSLGV</sequence>
<keyword evidence="2" id="KW-1185">Reference proteome</keyword>
<evidence type="ECO:0000313" key="1">
    <source>
        <dbReference type="EMBL" id="KAH1082008.1"/>
    </source>
</evidence>
<dbReference type="EMBL" id="JAIQCV010000007">
    <property type="protein sequence ID" value="KAH1082008.1"/>
    <property type="molecule type" value="Genomic_DNA"/>
</dbReference>